<dbReference type="GO" id="GO:0016887">
    <property type="term" value="F:ATP hydrolysis activity"/>
    <property type="evidence" value="ECO:0007669"/>
    <property type="project" value="TreeGrafter"/>
</dbReference>
<dbReference type="GO" id="GO:0005829">
    <property type="term" value="C:cytosol"/>
    <property type="evidence" value="ECO:0007669"/>
    <property type="project" value="TreeGrafter"/>
</dbReference>
<feature type="domain" description="CobQ/CobB/MinD/ParA nucleotide binding" evidence="3">
    <location>
        <begin position="3"/>
        <end position="203"/>
    </location>
</feature>
<dbReference type="Gene3D" id="3.40.50.300">
    <property type="entry name" value="P-loop containing nucleotide triphosphate hydrolases"/>
    <property type="match status" value="1"/>
</dbReference>
<dbReference type="EMBL" id="FPIW01000063">
    <property type="protein sequence ID" value="SFW68310.1"/>
    <property type="molecule type" value="Genomic_DNA"/>
</dbReference>
<dbReference type="GO" id="GO:0051782">
    <property type="term" value="P:negative regulation of cell division"/>
    <property type="evidence" value="ECO:0007669"/>
    <property type="project" value="TreeGrafter"/>
</dbReference>
<dbReference type="PANTHER" id="PTHR43384">
    <property type="entry name" value="SEPTUM SITE-DETERMINING PROTEIN MIND HOMOLOG, CHLOROPLASTIC-RELATED"/>
    <property type="match status" value="1"/>
</dbReference>
<sequence>MKIAVSGKGGVGKTTITAWLGDYLARMGHQVWLVDADTALSLGQASGLDAQAMPVALAQRPELVRERIRPAGQGGMMVLNPHVEDLPEILSAELPVAGPSLGQWPVGRKRLLVMGALTTANGGCACEASALLKAMLAHLVLERNDWVLVDMEAGVEHLGRGTVAHVDRLLVVSEPSLRSLQTAVQVSRMAADLGLQKQSLVLNRTVGAEMCIIPPELQLPDHRMALPLVPQLRHRQLLTTSVLGLDGTDQKMLDRFFRCLLEQWSQDCCTEKACA</sequence>
<dbReference type="GO" id="GO:0009898">
    <property type="term" value="C:cytoplasmic side of plasma membrane"/>
    <property type="evidence" value="ECO:0007669"/>
    <property type="project" value="TreeGrafter"/>
</dbReference>
<dbReference type="InterPro" id="IPR050625">
    <property type="entry name" value="ParA/MinD_ATPase"/>
</dbReference>
<evidence type="ECO:0000313" key="4">
    <source>
        <dbReference type="EMBL" id="SFW68310.1"/>
    </source>
</evidence>
<gene>
    <name evidence="4" type="ORF">SAMN02910291_02494</name>
</gene>
<dbReference type="InterPro" id="IPR002586">
    <property type="entry name" value="CobQ/CobB/MinD/ParA_Nub-bd_dom"/>
</dbReference>
<name>A0AA94HUR9_DESDE</name>
<evidence type="ECO:0000313" key="5">
    <source>
        <dbReference type="Proteomes" id="UP000182680"/>
    </source>
</evidence>
<keyword evidence="2" id="KW-0067">ATP-binding</keyword>
<evidence type="ECO:0000256" key="1">
    <source>
        <dbReference type="ARBA" id="ARBA00022741"/>
    </source>
</evidence>
<dbReference type="GO" id="GO:0005524">
    <property type="term" value="F:ATP binding"/>
    <property type="evidence" value="ECO:0007669"/>
    <property type="project" value="UniProtKB-KW"/>
</dbReference>
<dbReference type="AlphaFoldDB" id="A0AA94HUR9"/>
<dbReference type="Proteomes" id="UP000182680">
    <property type="component" value="Unassembled WGS sequence"/>
</dbReference>
<proteinExistence type="predicted"/>
<dbReference type="SUPFAM" id="SSF52540">
    <property type="entry name" value="P-loop containing nucleoside triphosphate hydrolases"/>
    <property type="match status" value="1"/>
</dbReference>
<organism evidence="4 5">
    <name type="scientific">Desulfovibrio desulfuricans</name>
    <dbReference type="NCBI Taxonomy" id="876"/>
    <lineage>
        <taxon>Bacteria</taxon>
        <taxon>Pseudomonadati</taxon>
        <taxon>Thermodesulfobacteriota</taxon>
        <taxon>Desulfovibrionia</taxon>
        <taxon>Desulfovibrionales</taxon>
        <taxon>Desulfovibrionaceae</taxon>
        <taxon>Desulfovibrio</taxon>
    </lineage>
</organism>
<evidence type="ECO:0000256" key="2">
    <source>
        <dbReference type="ARBA" id="ARBA00022840"/>
    </source>
</evidence>
<protein>
    <submittedName>
        <fullName evidence="4">CO dehydrogenase maturation factor</fullName>
    </submittedName>
</protein>
<accession>A0AA94HUR9</accession>
<dbReference type="InterPro" id="IPR027417">
    <property type="entry name" value="P-loop_NTPase"/>
</dbReference>
<dbReference type="Pfam" id="PF01656">
    <property type="entry name" value="CbiA"/>
    <property type="match status" value="1"/>
</dbReference>
<dbReference type="PANTHER" id="PTHR43384:SF6">
    <property type="entry name" value="SEPTUM SITE-DETERMINING PROTEIN MIND HOMOLOG, CHLOROPLASTIC"/>
    <property type="match status" value="1"/>
</dbReference>
<comment type="caution">
    <text evidence="4">The sequence shown here is derived from an EMBL/GenBank/DDBJ whole genome shotgun (WGS) entry which is preliminary data.</text>
</comment>
<reference evidence="5" key="1">
    <citation type="submission" date="2016-11" db="EMBL/GenBank/DDBJ databases">
        <authorList>
            <person name="Jaros S."/>
            <person name="Januszkiewicz K."/>
            <person name="Wedrychowicz H."/>
        </authorList>
    </citation>
    <scope>NUCLEOTIDE SEQUENCE [LARGE SCALE GENOMIC DNA]</scope>
    <source>
        <strain evidence="5">DSM 7057</strain>
    </source>
</reference>
<evidence type="ECO:0000259" key="3">
    <source>
        <dbReference type="Pfam" id="PF01656"/>
    </source>
</evidence>
<dbReference type="RefSeq" id="WP_072312381.1">
    <property type="nucleotide sequence ID" value="NZ_FPIW01000063.1"/>
</dbReference>
<keyword evidence="1" id="KW-0547">Nucleotide-binding</keyword>